<evidence type="ECO:0000313" key="2">
    <source>
        <dbReference type="EMBL" id="SVD14069.1"/>
    </source>
</evidence>
<evidence type="ECO:0000256" key="1">
    <source>
        <dbReference type="ARBA" id="ARBA00006484"/>
    </source>
</evidence>
<feature type="non-terminal residue" evidence="2">
    <location>
        <position position="1"/>
    </location>
</feature>
<dbReference type="SUPFAM" id="SSF51735">
    <property type="entry name" value="NAD(P)-binding Rossmann-fold domains"/>
    <property type="match status" value="1"/>
</dbReference>
<dbReference type="Gene3D" id="3.40.50.720">
    <property type="entry name" value="NAD(P)-binding Rossmann-like Domain"/>
    <property type="match status" value="1"/>
</dbReference>
<proteinExistence type="inferred from homology"/>
<reference evidence="2" key="1">
    <citation type="submission" date="2018-05" db="EMBL/GenBank/DDBJ databases">
        <authorList>
            <person name="Lanie J.A."/>
            <person name="Ng W.-L."/>
            <person name="Kazmierczak K.M."/>
            <person name="Andrzejewski T.M."/>
            <person name="Davidsen T.M."/>
            <person name="Wayne K.J."/>
            <person name="Tettelin H."/>
            <person name="Glass J.I."/>
            <person name="Rusch D."/>
            <person name="Podicherti R."/>
            <person name="Tsui H.-C.T."/>
            <person name="Winkler M.E."/>
        </authorList>
    </citation>
    <scope>NUCLEOTIDE SEQUENCE</scope>
</reference>
<feature type="non-terminal residue" evidence="2">
    <location>
        <position position="118"/>
    </location>
</feature>
<dbReference type="GO" id="GO:0016616">
    <property type="term" value="F:oxidoreductase activity, acting on the CH-OH group of donors, NAD or NADP as acceptor"/>
    <property type="evidence" value="ECO:0007669"/>
    <property type="project" value="TreeGrafter"/>
</dbReference>
<dbReference type="AlphaFoldDB" id="A0A382SVX0"/>
<comment type="similarity">
    <text evidence="1">Belongs to the short-chain dehydrogenases/reductases (SDR) family.</text>
</comment>
<accession>A0A382SVX0</accession>
<protein>
    <submittedName>
        <fullName evidence="2">Uncharacterized protein</fullName>
    </submittedName>
</protein>
<dbReference type="GO" id="GO:0030497">
    <property type="term" value="P:fatty acid elongation"/>
    <property type="evidence" value="ECO:0007669"/>
    <property type="project" value="TreeGrafter"/>
</dbReference>
<dbReference type="EMBL" id="UINC01132020">
    <property type="protein sequence ID" value="SVD14069.1"/>
    <property type="molecule type" value="Genomic_DNA"/>
</dbReference>
<sequence length="118" mass="12592">VNYVANRGAATQVVDEIRECGRKAIAIQADVAQEVNVMRLFKQAEDELGAVTALVNNAGITGKITRVEDMSSEAMKSVLELNVLATMICSREAVRRMSTKRGGDGGGIVNVSSISPRI</sequence>
<dbReference type="InterPro" id="IPR002347">
    <property type="entry name" value="SDR_fam"/>
</dbReference>
<gene>
    <name evidence="2" type="ORF">METZ01_LOCUS366923</name>
</gene>
<organism evidence="2">
    <name type="scientific">marine metagenome</name>
    <dbReference type="NCBI Taxonomy" id="408172"/>
    <lineage>
        <taxon>unclassified sequences</taxon>
        <taxon>metagenomes</taxon>
        <taxon>ecological metagenomes</taxon>
    </lineage>
</organism>
<dbReference type="Pfam" id="PF00106">
    <property type="entry name" value="adh_short"/>
    <property type="match status" value="1"/>
</dbReference>
<name>A0A382SVX0_9ZZZZ</name>
<dbReference type="PANTHER" id="PTHR42760:SF40">
    <property type="entry name" value="3-OXOACYL-[ACYL-CARRIER-PROTEIN] REDUCTASE, CHLOROPLASTIC"/>
    <property type="match status" value="1"/>
</dbReference>
<dbReference type="InterPro" id="IPR036291">
    <property type="entry name" value="NAD(P)-bd_dom_sf"/>
</dbReference>
<dbReference type="PANTHER" id="PTHR42760">
    <property type="entry name" value="SHORT-CHAIN DEHYDROGENASES/REDUCTASES FAMILY MEMBER"/>
    <property type="match status" value="1"/>
</dbReference>